<dbReference type="RefSeq" id="WP_148043616.1">
    <property type="nucleotide sequence ID" value="NZ_PXNQ02000003.1"/>
</dbReference>
<proteinExistence type="predicted"/>
<comment type="caution">
    <text evidence="1">The sequence shown here is derived from an EMBL/GenBank/DDBJ whole genome shotgun (WGS) entry which is preliminary data.</text>
</comment>
<evidence type="ECO:0008006" key="3">
    <source>
        <dbReference type="Google" id="ProtNLM"/>
    </source>
</evidence>
<reference evidence="1" key="1">
    <citation type="submission" date="2018-05" db="EMBL/GenBank/DDBJ databases">
        <title>Reclassification of Methylarcula marina and Methylarcula terricola as Paracoccus methylarcula sp.nov., comb.nov. and Paracoccus terricola comb.nov.</title>
        <authorList>
            <person name="Shmareva M.N."/>
            <person name="Doronina N.V."/>
            <person name="Vasilenko O.V."/>
            <person name="Tarlachkov S.V."/>
            <person name="Trotsenko Y.A."/>
        </authorList>
    </citation>
    <scope>NUCLEOTIDE SEQUENCE [LARGE SCALE GENOMIC DNA]</scope>
    <source>
        <strain evidence="1">VKM B-2159</strain>
    </source>
</reference>
<organism evidence="1 2">
    <name type="scientific">Paracoccus methylarcula</name>
    <dbReference type="NCBI Taxonomy" id="72022"/>
    <lineage>
        <taxon>Bacteria</taxon>
        <taxon>Pseudomonadati</taxon>
        <taxon>Pseudomonadota</taxon>
        <taxon>Alphaproteobacteria</taxon>
        <taxon>Rhodobacterales</taxon>
        <taxon>Paracoccaceae</taxon>
        <taxon>Paracoccus</taxon>
    </lineage>
</organism>
<dbReference type="AlphaFoldDB" id="A0A422QZB1"/>
<keyword evidence="2" id="KW-1185">Reference proteome</keyword>
<accession>A0A422QZB1</accession>
<evidence type="ECO:0000313" key="2">
    <source>
        <dbReference type="Proteomes" id="UP000238137"/>
    </source>
</evidence>
<sequence length="100" mass="11050">MNVRLVMGIVLMLGGCNQDEVEGIYHEDDGEGTRVTMILESGKVRLWQGDTDLPPLTGHYRQEAGRVILSLAGRVLTLSLEGNCLYPIDDPSQAICKSRY</sequence>
<gene>
    <name evidence="1" type="ORF">A7A09_006445</name>
</gene>
<dbReference type="EMBL" id="PXNQ02000003">
    <property type="protein sequence ID" value="RNF35250.1"/>
    <property type="molecule type" value="Genomic_DNA"/>
</dbReference>
<protein>
    <recommendedName>
        <fullName evidence="3">Lipoprotein</fullName>
    </recommendedName>
</protein>
<evidence type="ECO:0000313" key="1">
    <source>
        <dbReference type="EMBL" id="RNF35250.1"/>
    </source>
</evidence>
<dbReference type="Proteomes" id="UP000238137">
    <property type="component" value="Unassembled WGS sequence"/>
</dbReference>
<name>A0A422QZB1_9RHOB</name>
<dbReference type="PROSITE" id="PS51257">
    <property type="entry name" value="PROKAR_LIPOPROTEIN"/>
    <property type="match status" value="1"/>
</dbReference>